<dbReference type="EMBL" id="AWWI01000158">
    <property type="protein sequence ID" value="PIL17724.1"/>
    <property type="molecule type" value="Genomic_DNA"/>
</dbReference>
<dbReference type="Pfam" id="PF01370">
    <property type="entry name" value="Epimerase"/>
    <property type="match status" value="1"/>
</dbReference>
<sequence length="332" mass="36227">MTILLTGAGGFLGLNIVEALLEQGLDCVALNDRALPTDFCDRSGLICEVADVRDRSAMAEVLRRHGIRSVIHAAAVTLAPGSALTTVERAFDVNMVSTAILLEEVRKAGIARFVYPSSTAVYGAALFEDAPVTEATPPRPASVYGYTKLASERLVAETAGHFGLSCVRARITALFGPHERETGTRDLMSLPFQMARAAQSDKEVILPEGLRRDWTSSRDVAAALVLLAIAPKLPSDLYNLGLGASWYPVLLARQLSENHPRWHHGIGRADGSDCRLILHDDPTRTRQPLVATKFEQDFDFRFRSPEAACRDYAQWLKTPTAPPTQDIPDHAT</sequence>
<proteinExistence type="predicted"/>
<dbReference type="AlphaFoldDB" id="A0A2G8R850"/>
<evidence type="ECO:0000256" key="1">
    <source>
        <dbReference type="ARBA" id="ARBA00022857"/>
    </source>
</evidence>
<accession>A0A2G8R850</accession>
<organism evidence="4 5">
    <name type="scientific">Puniceibacterium antarcticum</name>
    <dbReference type="NCBI Taxonomy" id="1206336"/>
    <lineage>
        <taxon>Bacteria</taxon>
        <taxon>Pseudomonadati</taxon>
        <taxon>Pseudomonadota</taxon>
        <taxon>Alphaproteobacteria</taxon>
        <taxon>Rhodobacterales</taxon>
        <taxon>Paracoccaceae</taxon>
        <taxon>Puniceibacterium</taxon>
    </lineage>
</organism>
<comment type="caution">
    <text evidence="4">The sequence shown here is derived from an EMBL/GenBank/DDBJ whole genome shotgun (WGS) entry which is preliminary data.</text>
</comment>
<dbReference type="CDD" id="cd08946">
    <property type="entry name" value="SDR_e"/>
    <property type="match status" value="1"/>
</dbReference>
<reference evidence="4 5" key="1">
    <citation type="submission" date="2013-09" db="EMBL/GenBank/DDBJ databases">
        <title>Genome sequencing of Phaeobacter antarcticus sp. nov. SM1211.</title>
        <authorList>
            <person name="Zhang X.-Y."/>
            <person name="Liu C."/>
            <person name="Chen X.-L."/>
            <person name="Xie B.-B."/>
            <person name="Qin Q.-L."/>
            <person name="Rong J.-C."/>
            <person name="Zhang Y.-Z."/>
        </authorList>
    </citation>
    <scope>NUCLEOTIDE SEQUENCE [LARGE SCALE GENOMIC DNA]</scope>
    <source>
        <strain evidence="4 5">SM1211</strain>
    </source>
</reference>
<evidence type="ECO:0000313" key="4">
    <source>
        <dbReference type="EMBL" id="PIL17724.1"/>
    </source>
</evidence>
<dbReference type="RefSeq" id="WP_099913060.1">
    <property type="nucleotide sequence ID" value="NZ_AWWI01000158.1"/>
</dbReference>
<keyword evidence="1" id="KW-0521">NADP</keyword>
<dbReference type="PANTHER" id="PTHR43103:SF3">
    <property type="entry name" value="ADP-L-GLYCERO-D-MANNO-HEPTOSE-6-EPIMERASE"/>
    <property type="match status" value="1"/>
</dbReference>
<dbReference type="InterPro" id="IPR036291">
    <property type="entry name" value="NAD(P)-bd_dom_sf"/>
</dbReference>
<dbReference type="PANTHER" id="PTHR43103">
    <property type="entry name" value="NUCLEOSIDE-DIPHOSPHATE-SUGAR EPIMERASE"/>
    <property type="match status" value="1"/>
</dbReference>
<gene>
    <name evidence="4" type="ORF">P775_23400</name>
</gene>
<dbReference type="InterPro" id="IPR001509">
    <property type="entry name" value="Epimerase_deHydtase"/>
</dbReference>
<name>A0A2G8R850_9RHOB</name>
<evidence type="ECO:0000313" key="5">
    <source>
        <dbReference type="Proteomes" id="UP000231259"/>
    </source>
</evidence>
<feature type="domain" description="NAD-dependent epimerase/dehydratase" evidence="3">
    <location>
        <begin position="3"/>
        <end position="241"/>
    </location>
</feature>
<dbReference type="OrthoDB" id="7209874at2"/>
<protein>
    <recommendedName>
        <fullName evidence="3">NAD-dependent epimerase/dehydratase domain-containing protein</fullName>
    </recommendedName>
</protein>
<dbReference type="Gene3D" id="3.40.50.720">
    <property type="entry name" value="NAD(P)-binding Rossmann-like Domain"/>
    <property type="match status" value="1"/>
</dbReference>
<keyword evidence="5" id="KW-1185">Reference proteome</keyword>
<dbReference type="SUPFAM" id="SSF51735">
    <property type="entry name" value="NAD(P)-binding Rossmann-fold domains"/>
    <property type="match status" value="1"/>
</dbReference>
<evidence type="ECO:0000259" key="3">
    <source>
        <dbReference type="Pfam" id="PF01370"/>
    </source>
</evidence>
<dbReference type="Proteomes" id="UP000231259">
    <property type="component" value="Unassembled WGS sequence"/>
</dbReference>
<keyword evidence="2" id="KW-0119">Carbohydrate metabolism</keyword>
<evidence type="ECO:0000256" key="2">
    <source>
        <dbReference type="ARBA" id="ARBA00023277"/>
    </source>
</evidence>